<dbReference type="InterPro" id="IPR018840">
    <property type="entry name" value="DUF2441"/>
</dbReference>
<dbReference type="SUPFAM" id="SSF56399">
    <property type="entry name" value="ADP-ribosylation"/>
    <property type="match status" value="1"/>
</dbReference>
<evidence type="ECO:0000313" key="1">
    <source>
        <dbReference type="EMBL" id="TDQ33389.1"/>
    </source>
</evidence>
<sequence length="224" mass="27056">MEYYHIQKLNRIDKEWTLNQIIQTDLNSHNPFFGDILVGLNDNFNRRIRNQDILSVASKKLSEENCDQKFADFSNYDQTKHFQFLDHCREFEDLTDKLSKVNLQYLKWIREEIFEKTRVEFDPNLPSRKKGIWLTNKNNLKKWWDILNSDQCRIYKVQIEKGKIFTTDEHYCELQNFSIEEFKNNAKKYWKGDLTNEPIVEILFEGEFKVLKSYEDISELETST</sequence>
<evidence type="ECO:0000313" key="2">
    <source>
        <dbReference type="Proteomes" id="UP000295468"/>
    </source>
</evidence>
<dbReference type="Pfam" id="PF10386">
    <property type="entry name" value="DUF2441"/>
    <property type="match status" value="1"/>
</dbReference>
<proteinExistence type="predicted"/>
<comment type="caution">
    <text evidence="1">The sequence shown here is derived from an EMBL/GenBank/DDBJ whole genome shotgun (WGS) entry which is preliminary data.</text>
</comment>
<accession>A0A4R6TTY3</accession>
<name>A0A4R6TTY3_9FLAO</name>
<organism evidence="1 2">
    <name type="scientific">Zeaxanthinibacter enoshimensis</name>
    <dbReference type="NCBI Taxonomy" id="392009"/>
    <lineage>
        <taxon>Bacteria</taxon>
        <taxon>Pseudomonadati</taxon>
        <taxon>Bacteroidota</taxon>
        <taxon>Flavobacteriia</taxon>
        <taxon>Flavobacteriales</taxon>
        <taxon>Flavobacteriaceae</taxon>
        <taxon>Zeaxanthinibacter</taxon>
    </lineage>
</organism>
<dbReference type="RefSeq" id="WP_133643381.1">
    <property type="nucleotide sequence ID" value="NZ_SNYI01000001.1"/>
</dbReference>
<dbReference type="AlphaFoldDB" id="A0A4R6TTY3"/>
<keyword evidence="2" id="KW-1185">Reference proteome</keyword>
<protein>
    <submittedName>
        <fullName evidence="1">Uncharacterized protein DUF2441</fullName>
    </submittedName>
</protein>
<dbReference type="EMBL" id="SNYI01000001">
    <property type="protein sequence ID" value="TDQ33389.1"/>
    <property type="molecule type" value="Genomic_DNA"/>
</dbReference>
<dbReference type="Proteomes" id="UP000295468">
    <property type="component" value="Unassembled WGS sequence"/>
</dbReference>
<reference evidence="1 2" key="1">
    <citation type="submission" date="2019-03" db="EMBL/GenBank/DDBJ databases">
        <title>Genomic Encyclopedia of Archaeal and Bacterial Type Strains, Phase II (KMG-II): from individual species to whole genera.</title>
        <authorList>
            <person name="Goeker M."/>
        </authorList>
    </citation>
    <scope>NUCLEOTIDE SEQUENCE [LARGE SCALE GENOMIC DNA]</scope>
    <source>
        <strain evidence="1 2">DSM 18435</strain>
    </source>
</reference>
<dbReference type="OrthoDB" id="1446099at2"/>
<gene>
    <name evidence="1" type="ORF">CLV82_1228</name>
</gene>